<reference evidence="4 5" key="1">
    <citation type="journal article" date="2016" name="BMC Genomics">
        <title>Combined genomic and structural analyses of a cultured magnetotactic bacterium reveals its niche adaptation to a dynamic environment.</title>
        <authorList>
            <person name="Araujo A.C."/>
            <person name="Morillo V."/>
            <person name="Cypriano J."/>
            <person name="Teixeira L.C."/>
            <person name="Leao P."/>
            <person name="Lyra S."/>
            <person name="Almeida L.G."/>
            <person name="Bazylinski D.A."/>
            <person name="Vasconcellos A.T."/>
            <person name="Abreu F."/>
            <person name="Lins U."/>
        </authorList>
    </citation>
    <scope>NUCLEOTIDE SEQUENCE [LARGE SCALE GENOMIC DNA]</scope>
    <source>
        <strain evidence="4 5">IT-1</strain>
    </source>
</reference>
<dbReference type="Pfam" id="PF13514">
    <property type="entry name" value="AAA_27"/>
    <property type="match status" value="1"/>
</dbReference>
<dbReference type="PANTHER" id="PTHR41259">
    <property type="entry name" value="DOUBLE-STRAND BREAK REPAIR RAD50 ATPASE, PUTATIVE-RELATED"/>
    <property type="match status" value="1"/>
</dbReference>
<gene>
    <name evidence="4" type="ORF">MAIT1_00615</name>
</gene>
<dbReference type="Proteomes" id="UP000194003">
    <property type="component" value="Unassembled WGS sequence"/>
</dbReference>
<feature type="compositionally biased region" description="Basic and acidic residues" evidence="2">
    <location>
        <begin position="433"/>
        <end position="445"/>
    </location>
</feature>
<dbReference type="InterPro" id="IPR038734">
    <property type="entry name" value="YhaN_AAA"/>
</dbReference>
<feature type="compositionally biased region" description="Low complexity" evidence="2">
    <location>
        <begin position="724"/>
        <end position="733"/>
    </location>
</feature>
<dbReference type="AlphaFoldDB" id="A0A1Y2K1J1"/>
<sequence>MRIQRLDLIRHGHFTNFSLALDGDGPAPQLTVICGHNEAGKSTTRRAILDLLFGFGHRSDDDFLHPGKLLVGAQLLIDGQTVAVQRRKGRGKTLENSAKQQLADDAVFPDALRRMGLEEYARLFGLDHAILRAGGQAMLTSGGELGHILLSAGGHLHAARALEQQLRADAEELFNPEFPRRNSAIKTLLGAHREQAALVKQRSLNGRRWREAEEAVIQAQQQEQALQAEQSRLAVRERELTRLKTLIPLLAQWDHIMEQLAPMQDAPLLAADLRARWEAALAARQQRQALLDQQRARLQAARTKRDALPQRAAIVDVAQAVRALGKRRDALLNARAEQPQLQAETDLRATALRALMAELGVDVADWRAAQRALPTEAALNEARAALAELTALQARAEQATQQAQQARRALETAQAEAPPQPGDDAALSHSVQRVREQSDLSDHWASESSVVAERLQGELHTALAALPLWSGDADALAAQPLPDARALDRFAQSWTQSEQDLRAAEAEATRRRQAVAEVDARQAEWAAQGASPPSREQIAEARAQRDAELEALTQPDAAQWPQTLARARLAAQTADQLSDAALAQAQRLHAQERLRHDAAQARAALTQAESVQRQAQQSVDALAADWRALWAEARIEPWPPAEMRGWLRKREAALQLADKLRAQQAALAALGRRRAEAAQEIAEQLNAVHETPQPQAELGALLRQAESVLRRIAQQREARSRFEAAQQTLTQQARQRRDATDAARAALTQGQQRWRQAAQGLGAPDLTPQQAGAALAQWPKARAEIDAIAERDQRLRSLDAEEAQFAAEAKRLQPMAQLRDAPEEPLAWAVAAEQALADALRLETQRESLIESVAEQEAAEAGELIALTRAQAEVNALLDLCPGADVQSMATAIARSEQRRALEQERDKLASHIVRQAAPWSLEQARSAVSSADAEAMDVELVALEQRLAELHTLVPDAREARVRAQSALQELTALGSAAAAEQQRQSLVADLIDNGEQWLREALAARLLSRAIERFRERHKSPILDRANAIFTQLTGGSFHGFLTDEDAAGGVVLQGRRPDDSPCPISGMSDGTQDQMYLALRLATVEARIAAHGPLPFIADDLFVHFDDARASAGLDALLALGEQTQVLLFTHHPHLAELAQRRGGDACRVIELSR</sequence>
<feature type="compositionally biased region" description="Low complexity" evidence="2">
    <location>
        <begin position="398"/>
        <end position="417"/>
    </location>
</feature>
<comment type="caution">
    <text evidence="4">The sequence shown here is derived from an EMBL/GenBank/DDBJ whole genome shotgun (WGS) entry which is preliminary data.</text>
</comment>
<feature type="region of interest" description="Disordered" evidence="2">
    <location>
        <begin position="724"/>
        <end position="743"/>
    </location>
</feature>
<organism evidence="4 5">
    <name type="scientific">Magnetofaba australis IT-1</name>
    <dbReference type="NCBI Taxonomy" id="1434232"/>
    <lineage>
        <taxon>Bacteria</taxon>
        <taxon>Pseudomonadati</taxon>
        <taxon>Pseudomonadota</taxon>
        <taxon>Magnetococcia</taxon>
        <taxon>Magnetococcales</taxon>
        <taxon>Magnetococcaceae</taxon>
        <taxon>Magnetofaba</taxon>
    </lineage>
</organism>
<dbReference type="InterPro" id="IPR027417">
    <property type="entry name" value="P-loop_NTPase"/>
</dbReference>
<dbReference type="EMBL" id="LVJN01000021">
    <property type="protein sequence ID" value="OSM00171.1"/>
    <property type="molecule type" value="Genomic_DNA"/>
</dbReference>
<evidence type="ECO:0000259" key="3">
    <source>
        <dbReference type="Pfam" id="PF13514"/>
    </source>
</evidence>
<accession>A0A1Y2K1J1</accession>
<dbReference type="SUPFAM" id="SSF52540">
    <property type="entry name" value="P-loop containing nucleoside triphosphate hydrolases"/>
    <property type="match status" value="1"/>
</dbReference>
<feature type="coiled-coil region" evidence="1">
    <location>
        <begin position="660"/>
        <end position="687"/>
    </location>
</feature>
<feature type="coiled-coil region" evidence="1">
    <location>
        <begin position="209"/>
        <end position="239"/>
    </location>
</feature>
<dbReference type="OrthoDB" id="9764467at2"/>
<dbReference type="PANTHER" id="PTHR41259:SF1">
    <property type="entry name" value="DOUBLE-STRAND BREAK REPAIR RAD50 ATPASE, PUTATIVE-RELATED"/>
    <property type="match status" value="1"/>
</dbReference>
<evidence type="ECO:0000313" key="5">
    <source>
        <dbReference type="Proteomes" id="UP000194003"/>
    </source>
</evidence>
<evidence type="ECO:0000256" key="1">
    <source>
        <dbReference type="SAM" id="Coils"/>
    </source>
</evidence>
<dbReference type="STRING" id="1434232.MAIT1_00615"/>
<evidence type="ECO:0000313" key="4">
    <source>
        <dbReference type="EMBL" id="OSM00171.1"/>
    </source>
</evidence>
<name>A0A1Y2K1J1_9PROT</name>
<dbReference type="Gene3D" id="3.40.50.300">
    <property type="entry name" value="P-loop containing nucleotide triphosphate hydrolases"/>
    <property type="match status" value="2"/>
</dbReference>
<feature type="domain" description="YhaN AAA" evidence="3">
    <location>
        <begin position="1"/>
        <end position="209"/>
    </location>
</feature>
<keyword evidence="5" id="KW-1185">Reference proteome</keyword>
<feature type="region of interest" description="Disordered" evidence="2">
    <location>
        <begin position="398"/>
        <end position="445"/>
    </location>
</feature>
<feature type="region of interest" description="Disordered" evidence="2">
    <location>
        <begin position="525"/>
        <end position="546"/>
    </location>
</feature>
<protein>
    <recommendedName>
        <fullName evidence="3">YhaN AAA domain-containing protein</fullName>
    </recommendedName>
</protein>
<keyword evidence="1" id="KW-0175">Coiled coil</keyword>
<evidence type="ECO:0000256" key="2">
    <source>
        <dbReference type="SAM" id="MobiDB-lite"/>
    </source>
</evidence>
<dbReference type="RefSeq" id="WP_085446603.1">
    <property type="nucleotide sequence ID" value="NZ_LVJN01000021.1"/>
</dbReference>
<proteinExistence type="predicted"/>
<feature type="compositionally biased region" description="Basic and acidic residues" evidence="2">
    <location>
        <begin position="537"/>
        <end position="546"/>
    </location>
</feature>